<accession>A0ABW4ZFQ5</accession>
<feature type="domain" description="NADPH-dependent FMN reductase-like" evidence="1">
    <location>
        <begin position="4"/>
        <end position="137"/>
    </location>
</feature>
<reference evidence="3" key="1">
    <citation type="journal article" date="2019" name="Int. J. Syst. Evol. Microbiol.">
        <title>The Global Catalogue of Microorganisms (GCM) 10K type strain sequencing project: providing services to taxonomists for standard genome sequencing and annotation.</title>
        <authorList>
            <consortium name="The Broad Institute Genomics Platform"/>
            <consortium name="The Broad Institute Genome Sequencing Center for Infectious Disease"/>
            <person name="Wu L."/>
            <person name="Ma J."/>
        </authorList>
    </citation>
    <scope>NUCLEOTIDE SEQUENCE [LARGE SCALE GENOMIC DNA]</scope>
    <source>
        <strain evidence="3">KCTC 42217</strain>
    </source>
</reference>
<dbReference type="Pfam" id="PF03358">
    <property type="entry name" value="FMN_red"/>
    <property type="match status" value="1"/>
</dbReference>
<comment type="caution">
    <text evidence="2">The sequence shown here is derived from an EMBL/GenBank/DDBJ whole genome shotgun (WGS) entry which is preliminary data.</text>
</comment>
<name>A0ABW4ZFQ5_9SPHI</name>
<dbReference type="SUPFAM" id="SSF52218">
    <property type="entry name" value="Flavoproteins"/>
    <property type="match status" value="1"/>
</dbReference>
<dbReference type="InterPro" id="IPR050712">
    <property type="entry name" value="NAD(P)H-dep_reductase"/>
</dbReference>
<dbReference type="EMBL" id="JBHUHZ010000001">
    <property type="protein sequence ID" value="MFD2160849.1"/>
    <property type="molecule type" value="Genomic_DNA"/>
</dbReference>
<organism evidence="2 3">
    <name type="scientific">Paradesertivirga mongoliensis</name>
    <dbReference type="NCBI Taxonomy" id="2100740"/>
    <lineage>
        <taxon>Bacteria</taxon>
        <taxon>Pseudomonadati</taxon>
        <taxon>Bacteroidota</taxon>
        <taxon>Sphingobacteriia</taxon>
        <taxon>Sphingobacteriales</taxon>
        <taxon>Sphingobacteriaceae</taxon>
        <taxon>Paradesertivirga</taxon>
    </lineage>
</organism>
<dbReference type="GO" id="GO:0016491">
    <property type="term" value="F:oxidoreductase activity"/>
    <property type="evidence" value="ECO:0007669"/>
    <property type="project" value="UniProtKB-KW"/>
</dbReference>
<gene>
    <name evidence="2" type="ORF">ACFSJU_00450</name>
</gene>
<dbReference type="Gene3D" id="3.40.50.360">
    <property type="match status" value="1"/>
</dbReference>
<evidence type="ECO:0000313" key="3">
    <source>
        <dbReference type="Proteomes" id="UP001597387"/>
    </source>
</evidence>
<keyword evidence="2" id="KW-0560">Oxidoreductase</keyword>
<protein>
    <submittedName>
        <fullName evidence="2">NADPH-dependent FMN reductase</fullName>
        <ecNumber evidence="2">1.-.-.-</ecNumber>
    </submittedName>
</protein>
<evidence type="ECO:0000259" key="1">
    <source>
        <dbReference type="Pfam" id="PF03358"/>
    </source>
</evidence>
<dbReference type="Proteomes" id="UP001597387">
    <property type="component" value="Unassembled WGS sequence"/>
</dbReference>
<sequence length="174" mass="19656">MTTIIASTNRPESYTLKVAEYYKSGLQSMGLNAEILSLGNLPEKIIHPAMYENQKIESWQPIQDLITSTQKFIFIIPEYNGSFPGILKVFIDACEFPASFRGKKAALVGISTGKYGNIRGVDHFTGICHYMNLEVMSLKLHIPSIHKEFDEHGKLFKADTVKFTAQQMERFVGF</sequence>
<dbReference type="PANTHER" id="PTHR30543">
    <property type="entry name" value="CHROMATE REDUCTASE"/>
    <property type="match status" value="1"/>
</dbReference>
<keyword evidence="3" id="KW-1185">Reference proteome</keyword>
<dbReference type="PANTHER" id="PTHR30543:SF21">
    <property type="entry name" value="NAD(P)H-DEPENDENT FMN REDUCTASE LOT6"/>
    <property type="match status" value="1"/>
</dbReference>
<evidence type="ECO:0000313" key="2">
    <source>
        <dbReference type="EMBL" id="MFD2160849.1"/>
    </source>
</evidence>
<dbReference type="InterPro" id="IPR029039">
    <property type="entry name" value="Flavoprotein-like_sf"/>
</dbReference>
<dbReference type="EC" id="1.-.-.-" evidence="2"/>
<dbReference type="InterPro" id="IPR005025">
    <property type="entry name" value="FMN_Rdtase-like_dom"/>
</dbReference>
<proteinExistence type="predicted"/>
<dbReference type="RefSeq" id="WP_255902192.1">
    <property type="nucleotide sequence ID" value="NZ_JAFMZO010000002.1"/>
</dbReference>